<dbReference type="EMBL" id="LATL02000138">
    <property type="protein sequence ID" value="KMW70527.1"/>
    <property type="molecule type" value="Genomic_DNA"/>
</dbReference>
<dbReference type="OrthoDB" id="9810148at2"/>
<dbReference type="InterPro" id="IPR050238">
    <property type="entry name" value="DNA_Rep/Repair_Clamp_Loader"/>
</dbReference>
<dbReference type="EMBL" id="LATL02000096">
    <property type="protein sequence ID" value="KKD36195.1"/>
    <property type="molecule type" value="Genomic_DNA"/>
</dbReference>
<dbReference type="InterPro" id="IPR027417">
    <property type="entry name" value="P-loop_NTPase"/>
</dbReference>
<dbReference type="GO" id="GO:0006261">
    <property type="term" value="P:DNA-templated DNA replication"/>
    <property type="evidence" value="ECO:0007669"/>
    <property type="project" value="TreeGrafter"/>
</dbReference>
<dbReference type="PANTHER" id="PTHR11669">
    <property type="entry name" value="REPLICATION FACTOR C / DNA POLYMERASE III GAMMA-TAU SUBUNIT"/>
    <property type="match status" value="1"/>
</dbReference>
<keyword evidence="1" id="KW-0808">Transferase</keyword>
<keyword evidence="1" id="KW-0548">Nucleotidyltransferase</keyword>
<gene>
    <name evidence="1" type="ORF">WN50_21265</name>
    <name evidence="2" type="ORF">WN50_34665</name>
</gene>
<comment type="caution">
    <text evidence="1">The sequence shown here is derived from an EMBL/GenBank/DDBJ whole genome shotgun (WGS) entry which is preliminary data.</text>
</comment>
<dbReference type="Proteomes" id="UP000033607">
    <property type="component" value="Unassembled WGS sequence"/>
</dbReference>
<dbReference type="NCBIfam" id="NF005638">
    <property type="entry name" value="PRK07399.1"/>
    <property type="match status" value="1"/>
</dbReference>
<sequence length="324" mass="36585">MTSENAFSPLISQKKAVELLTQTVLQNRIAPAYLFVGSSGIGRSLAARCFIEFLFGHTSTKPLNSQQLRHRIHLGNHPDLLWVEPTYLHQGKRLSAQEAAEAGIKRRSPPQIRLEQVREIGQFLSRPPLEASRLIVVLEQAETMAEGAANGLLKTLEEPGNATIILIAPGVDSLLSTLVSRCAKIPFYRLDEQAMKQVLKTERQEEILNHPEIIAMSQGSPGEAIVCWQQLQAMSPEFLDSVKQPPKTLYDALILAKEISQTLEIEAQLWLIDYLQHCYWQQQQKTGKIHPLLFQKLEKARQSLLSFVQPRLVWECTFLAFCQT</sequence>
<protein>
    <submittedName>
        <fullName evidence="1">DNA polymerase III subunit delta</fullName>
        <ecNumber evidence="1">2.7.7.7</ecNumber>
    </submittedName>
</protein>
<dbReference type="Gene3D" id="3.40.50.300">
    <property type="entry name" value="P-loop containing nucleotide triphosphate hydrolases"/>
    <property type="match status" value="1"/>
</dbReference>
<dbReference type="EC" id="2.7.7.7" evidence="1"/>
<evidence type="ECO:0000313" key="1">
    <source>
        <dbReference type="EMBL" id="KKD36195.1"/>
    </source>
</evidence>
<name>A0A0F5YD89_9CYAN</name>
<proteinExistence type="predicted"/>
<evidence type="ECO:0000313" key="3">
    <source>
        <dbReference type="Proteomes" id="UP000033607"/>
    </source>
</evidence>
<evidence type="ECO:0000313" key="2">
    <source>
        <dbReference type="EMBL" id="KMW70527.1"/>
    </source>
</evidence>
<reference evidence="1 3" key="1">
    <citation type="submission" date="2015-06" db="EMBL/GenBank/DDBJ databases">
        <title>Draft genome assembly of filamentous brackish cyanobacterium Limnoraphis robusta strain CS-951.</title>
        <authorList>
            <person name="Willis A."/>
            <person name="Parks M."/>
            <person name="Burford M.A."/>
        </authorList>
    </citation>
    <scope>NUCLEOTIDE SEQUENCE [LARGE SCALE GENOMIC DNA]</scope>
    <source>
        <strain evidence="1 3">CS-951</strain>
    </source>
</reference>
<dbReference type="AlphaFoldDB" id="A0A0F5YD89"/>
<dbReference type="PATRIC" id="fig|1637645.4.peg.1995"/>
<accession>A0A0F5YD89</accession>
<organism evidence="1 3">
    <name type="scientific">Limnoraphis robusta CS-951</name>
    <dbReference type="NCBI Taxonomy" id="1637645"/>
    <lineage>
        <taxon>Bacteria</taxon>
        <taxon>Bacillati</taxon>
        <taxon>Cyanobacteriota</taxon>
        <taxon>Cyanophyceae</taxon>
        <taxon>Oscillatoriophycideae</taxon>
        <taxon>Oscillatoriales</taxon>
        <taxon>Sirenicapillariaceae</taxon>
        <taxon>Limnoraphis</taxon>
    </lineage>
</organism>
<dbReference type="Pfam" id="PF13177">
    <property type="entry name" value="DNA_pol3_delta2"/>
    <property type="match status" value="1"/>
</dbReference>
<dbReference type="GO" id="GO:0003887">
    <property type="term" value="F:DNA-directed DNA polymerase activity"/>
    <property type="evidence" value="ECO:0007669"/>
    <property type="project" value="UniProtKB-EC"/>
</dbReference>
<dbReference type="PANTHER" id="PTHR11669:SF8">
    <property type="entry name" value="DNA POLYMERASE III SUBUNIT DELTA"/>
    <property type="match status" value="1"/>
</dbReference>
<dbReference type="SUPFAM" id="SSF52540">
    <property type="entry name" value="P-loop containing nucleoside triphosphate hydrolases"/>
    <property type="match status" value="1"/>
</dbReference>